<dbReference type="OrthoDB" id="408788at2759"/>
<dbReference type="GO" id="GO:0031591">
    <property type="term" value="P:wybutosine biosynthetic process"/>
    <property type="evidence" value="ECO:0007669"/>
    <property type="project" value="TreeGrafter"/>
</dbReference>
<evidence type="ECO:0000256" key="4">
    <source>
        <dbReference type="ARBA" id="ARBA00022679"/>
    </source>
</evidence>
<gene>
    <name evidence="9" type="ORF">OXX778_LOCUS1905</name>
</gene>
<feature type="domain" description="SAM-dependent methyltransferase TRM5/TYW2-type" evidence="8">
    <location>
        <begin position="40"/>
        <end position="315"/>
    </location>
</feature>
<dbReference type="InterPro" id="IPR056744">
    <property type="entry name" value="TRM5/TYW2-like_N"/>
</dbReference>
<comment type="pathway">
    <text evidence="1">tRNA modification; wybutosine-tRNA(Phe) biosynthesis.</text>
</comment>
<organism evidence="9 10">
    <name type="scientific">Brachionus calyciflorus</name>
    <dbReference type="NCBI Taxonomy" id="104777"/>
    <lineage>
        <taxon>Eukaryota</taxon>
        <taxon>Metazoa</taxon>
        <taxon>Spiralia</taxon>
        <taxon>Gnathifera</taxon>
        <taxon>Rotifera</taxon>
        <taxon>Eurotatoria</taxon>
        <taxon>Monogononta</taxon>
        <taxon>Pseudotrocha</taxon>
        <taxon>Ploima</taxon>
        <taxon>Brachionidae</taxon>
        <taxon>Brachionus</taxon>
    </lineage>
</organism>
<comment type="catalytic activity">
    <reaction evidence="7">
        <text>4-demethylwyosine(37) in tRNA(Phe) + S-adenosyl-L-methionine = 4-demethyl-7-[(3S)-3-amino-3-carboxypropyl]wyosine(37) in tRNA(Phe) + S-methyl-5'-thioadenosine + H(+)</text>
        <dbReference type="Rhea" id="RHEA:36355"/>
        <dbReference type="Rhea" id="RHEA-COMP:10164"/>
        <dbReference type="Rhea" id="RHEA-COMP:10378"/>
        <dbReference type="ChEBI" id="CHEBI:15378"/>
        <dbReference type="ChEBI" id="CHEBI:17509"/>
        <dbReference type="ChEBI" id="CHEBI:59789"/>
        <dbReference type="ChEBI" id="CHEBI:64315"/>
        <dbReference type="ChEBI" id="CHEBI:73550"/>
        <dbReference type="EC" id="2.5.1.114"/>
    </reaction>
</comment>
<dbReference type="Proteomes" id="UP000663879">
    <property type="component" value="Unassembled WGS sequence"/>
</dbReference>
<dbReference type="InterPro" id="IPR030382">
    <property type="entry name" value="MeTrfase_TRM5/TYW2"/>
</dbReference>
<evidence type="ECO:0000256" key="2">
    <source>
        <dbReference type="ARBA" id="ARBA00012265"/>
    </source>
</evidence>
<dbReference type="GO" id="GO:0008175">
    <property type="term" value="F:tRNA methyltransferase activity"/>
    <property type="evidence" value="ECO:0007669"/>
    <property type="project" value="TreeGrafter"/>
</dbReference>
<dbReference type="PANTHER" id="PTHR23245:SF25">
    <property type="entry name" value="TRNA WYBUTOSINE-SYNTHESIZING PROTEIN 2 HOMOLOG"/>
    <property type="match status" value="1"/>
</dbReference>
<dbReference type="Pfam" id="PF02475">
    <property type="entry name" value="TRM5-TYW2_MTfase"/>
    <property type="match status" value="1"/>
</dbReference>
<dbReference type="EMBL" id="CAJNOC010000135">
    <property type="protein sequence ID" value="CAF0718108.1"/>
    <property type="molecule type" value="Genomic_DNA"/>
</dbReference>
<evidence type="ECO:0000313" key="9">
    <source>
        <dbReference type="EMBL" id="CAF0718108.1"/>
    </source>
</evidence>
<dbReference type="FunFam" id="3.40.50.150:FF:000131">
    <property type="entry name" value="tRNA wybutosine-synthesizing protein 2/3/4"/>
    <property type="match status" value="1"/>
</dbReference>
<dbReference type="InterPro" id="IPR029063">
    <property type="entry name" value="SAM-dependent_MTases_sf"/>
</dbReference>
<keyword evidence="5" id="KW-0949">S-adenosyl-L-methionine</keyword>
<dbReference type="GO" id="GO:0102522">
    <property type="term" value="F:tRNA 4-demethylwyosine alpha-amino-alpha-carboxypropyltransferase activity"/>
    <property type="evidence" value="ECO:0007669"/>
    <property type="project" value="UniProtKB-EC"/>
</dbReference>
<evidence type="ECO:0000256" key="3">
    <source>
        <dbReference type="ARBA" id="ARBA00022603"/>
    </source>
</evidence>
<dbReference type="GO" id="GO:0030488">
    <property type="term" value="P:tRNA methylation"/>
    <property type="evidence" value="ECO:0007669"/>
    <property type="project" value="TreeGrafter"/>
</dbReference>
<dbReference type="PANTHER" id="PTHR23245">
    <property type="entry name" value="TRNA METHYLTRANSFERASE"/>
    <property type="match status" value="1"/>
</dbReference>
<evidence type="ECO:0000256" key="6">
    <source>
        <dbReference type="ARBA" id="ARBA00022694"/>
    </source>
</evidence>
<comment type="caution">
    <text evidence="9">The sequence shown here is derived from an EMBL/GenBank/DDBJ whole genome shotgun (WGS) entry which is preliminary data.</text>
</comment>
<keyword evidence="10" id="KW-1185">Reference proteome</keyword>
<accession>A0A813MKB1</accession>
<dbReference type="Pfam" id="PF25133">
    <property type="entry name" value="TYW2_N_2"/>
    <property type="match status" value="1"/>
</dbReference>
<evidence type="ECO:0000259" key="8">
    <source>
        <dbReference type="PROSITE" id="PS51684"/>
    </source>
</evidence>
<keyword evidence="6" id="KW-0819">tRNA processing</keyword>
<keyword evidence="4" id="KW-0808">Transferase</keyword>
<dbReference type="GO" id="GO:0005737">
    <property type="term" value="C:cytoplasm"/>
    <property type="evidence" value="ECO:0007669"/>
    <property type="project" value="TreeGrafter"/>
</dbReference>
<dbReference type="InterPro" id="IPR056743">
    <property type="entry name" value="TRM5-TYW2-like_MTfase"/>
</dbReference>
<proteinExistence type="predicted"/>
<dbReference type="Gene3D" id="3.40.50.150">
    <property type="entry name" value="Vaccinia Virus protein VP39"/>
    <property type="match status" value="1"/>
</dbReference>
<dbReference type="AlphaFoldDB" id="A0A813MKB1"/>
<evidence type="ECO:0000256" key="7">
    <source>
        <dbReference type="ARBA" id="ARBA00049400"/>
    </source>
</evidence>
<dbReference type="EC" id="2.5.1.114" evidence="2"/>
<dbReference type="CDD" id="cd02440">
    <property type="entry name" value="AdoMet_MTases"/>
    <property type="match status" value="1"/>
</dbReference>
<evidence type="ECO:0000256" key="1">
    <source>
        <dbReference type="ARBA" id="ARBA00004797"/>
    </source>
</evidence>
<name>A0A813MKB1_9BILA</name>
<dbReference type="Gene3D" id="3.30.300.110">
    <property type="entry name" value="Met-10+ protein-like domains"/>
    <property type="match status" value="1"/>
</dbReference>
<evidence type="ECO:0000256" key="5">
    <source>
        <dbReference type="ARBA" id="ARBA00022691"/>
    </source>
</evidence>
<dbReference type="SUPFAM" id="SSF53335">
    <property type="entry name" value="S-adenosyl-L-methionine-dependent methyltransferases"/>
    <property type="match status" value="1"/>
</dbReference>
<reference evidence="9" key="1">
    <citation type="submission" date="2021-02" db="EMBL/GenBank/DDBJ databases">
        <authorList>
            <person name="Nowell W R."/>
        </authorList>
    </citation>
    <scope>NUCLEOTIDE SEQUENCE</scope>
    <source>
        <strain evidence="9">Ploen Becks lab</strain>
    </source>
</reference>
<keyword evidence="3" id="KW-0489">Methyltransferase</keyword>
<sequence length="318" mass="37225">MMIFPKKPKPLNQHEILKRDLRLLFTEWHDHWEKDLPKKWKIADDLIILPSNCFQLTHWNEKDNFWFHLAKCFKVNRVAQENKVKPDDFRSPNLTLLYGNSSIVTVNNNGIKYCYDITKCMFSWGNITEKLRIASFDCSKETVVDLYAGIGYFTLVYLVHAKAKRLIACEWNPDSVEALKNNLKINNCEHRCEILLGDNRQTCPENVADRVNLGLIPTSEQSWKTACYALKKETGGFLHIHGNVDIHSNQKENSTKYKKEWLEWAEYAQQKILEILNTRTLNSNIKWTVAQDHIEYVKSYGPRVDHLVLDLKCKPNEN</sequence>
<dbReference type="PROSITE" id="PS51684">
    <property type="entry name" value="SAM_MT_TRM5_TYW2"/>
    <property type="match status" value="1"/>
</dbReference>
<evidence type="ECO:0000313" key="10">
    <source>
        <dbReference type="Proteomes" id="UP000663879"/>
    </source>
</evidence>
<protein>
    <recommendedName>
        <fullName evidence="2">tRNA(Phe) (4-demethylwyosine(37)-C(7)) aminocarboxypropyltransferase</fullName>
        <ecNumber evidence="2">2.5.1.114</ecNumber>
    </recommendedName>
</protein>